<reference evidence="1 2" key="1">
    <citation type="submission" date="2021-03" db="EMBL/GenBank/DDBJ databases">
        <title>Genomic Encyclopedia of Type Strains, Phase IV (KMG-IV): sequencing the most valuable type-strain genomes for metagenomic binning, comparative biology and taxonomic classification.</title>
        <authorList>
            <person name="Goeker M."/>
        </authorList>
    </citation>
    <scope>NUCLEOTIDE SEQUENCE [LARGE SCALE GENOMIC DNA]</scope>
    <source>
        <strain evidence="1 2">DSM 24950</strain>
    </source>
</reference>
<accession>A0ABS4I2T3</accession>
<gene>
    <name evidence="1" type="ORF">J2Z65_004425</name>
</gene>
<evidence type="ECO:0000313" key="2">
    <source>
        <dbReference type="Proteomes" id="UP001519344"/>
    </source>
</evidence>
<sequence>MKKNNAIALAIMFLFGAGIVCTWSSLDWGNESPTVNIKSNGYAQGKSLYGFIFYEETASNFIQIK</sequence>
<dbReference type="Proteomes" id="UP001519344">
    <property type="component" value="Unassembled WGS sequence"/>
</dbReference>
<organism evidence="1 2">
    <name type="scientific">Paenibacillus aceris</name>
    <dbReference type="NCBI Taxonomy" id="869555"/>
    <lineage>
        <taxon>Bacteria</taxon>
        <taxon>Bacillati</taxon>
        <taxon>Bacillota</taxon>
        <taxon>Bacilli</taxon>
        <taxon>Bacillales</taxon>
        <taxon>Paenibacillaceae</taxon>
        <taxon>Paenibacillus</taxon>
    </lineage>
</organism>
<keyword evidence="2" id="KW-1185">Reference proteome</keyword>
<name>A0ABS4I2T3_9BACL</name>
<comment type="caution">
    <text evidence="1">The sequence shown here is derived from an EMBL/GenBank/DDBJ whole genome shotgun (WGS) entry which is preliminary data.</text>
</comment>
<dbReference type="RefSeq" id="WP_167051898.1">
    <property type="nucleotide sequence ID" value="NZ_JAAOZR010000001.1"/>
</dbReference>
<dbReference type="EMBL" id="JAGGKV010000012">
    <property type="protein sequence ID" value="MBP1965192.1"/>
    <property type="molecule type" value="Genomic_DNA"/>
</dbReference>
<evidence type="ECO:0000313" key="1">
    <source>
        <dbReference type="EMBL" id="MBP1965192.1"/>
    </source>
</evidence>
<protein>
    <submittedName>
        <fullName evidence="1">Uncharacterized protein</fullName>
    </submittedName>
</protein>
<proteinExistence type="predicted"/>